<gene>
    <name evidence="1" type="ORF">V5O48_018253</name>
</gene>
<evidence type="ECO:0000313" key="1">
    <source>
        <dbReference type="EMBL" id="KAL0563810.1"/>
    </source>
</evidence>
<name>A0ABR3ELX0_9AGAR</name>
<keyword evidence="2" id="KW-1185">Reference proteome</keyword>
<feature type="non-terminal residue" evidence="1">
    <location>
        <position position="521"/>
    </location>
</feature>
<organism evidence="1 2">
    <name type="scientific">Marasmius crinis-equi</name>
    <dbReference type="NCBI Taxonomy" id="585013"/>
    <lineage>
        <taxon>Eukaryota</taxon>
        <taxon>Fungi</taxon>
        <taxon>Dikarya</taxon>
        <taxon>Basidiomycota</taxon>
        <taxon>Agaricomycotina</taxon>
        <taxon>Agaricomycetes</taxon>
        <taxon>Agaricomycetidae</taxon>
        <taxon>Agaricales</taxon>
        <taxon>Marasmiineae</taxon>
        <taxon>Marasmiaceae</taxon>
        <taxon>Marasmius</taxon>
    </lineage>
</organism>
<protein>
    <submittedName>
        <fullName evidence="1">Uncharacterized protein</fullName>
    </submittedName>
</protein>
<accession>A0ABR3ELX0</accession>
<sequence>MPWPVRFPGDLRRSRLRRKFPRTLSEGNTRSLDCVVSTCEPAPDTLPKSTNRDAQKVEHLYRMGKALEEEVTLNSNDLEYHISLVDQLHKAFEDHPALDLLDQSIAITREILLSIQTPDDRARALCKLGYSYYLRLRHSDGNDSLDGLSCAKYFDQAESIKKLDVRDYFIRAHAIFTVGSTRSDAQYIAKAASMWEKLFNQGLLQGSHRHHLLLRMASAKANIFYFGDAKDVGLLDQAIEWAKLAIDCAVPPELELDAQIEAYGMLSALLAYRLVDRYCRGPTDAVPVPDSPRSAADPFNDAMLVAKKVVSLTSKGSALYPAALLQHAFNTLLYGRVFSSKETRRQAMSEFRCAAEAAGNDLRVRTQALLGWASTAYDIQDWYSCMRAHQKLLNNVEDLVWLGLSTSQQIQLISREELGVCELGSHSARAAVCNGSIATALGWLDQCRSIAWQKISNLRVSSTRLARIAPDLARELQVVSRTLEEGTFQDHLSGVGGDVAYEVDRQRRHRAAEEWNHLINK</sequence>
<evidence type="ECO:0000313" key="2">
    <source>
        <dbReference type="Proteomes" id="UP001465976"/>
    </source>
</evidence>
<dbReference type="Proteomes" id="UP001465976">
    <property type="component" value="Unassembled WGS sequence"/>
</dbReference>
<comment type="caution">
    <text evidence="1">The sequence shown here is derived from an EMBL/GenBank/DDBJ whole genome shotgun (WGS) entry which is preliminary data.</text>
</comment>
<reference evidence="1 2" key="1">
    <citation type="submission" date="2024-02" db="EMBL/GenBank/DDBJ databases">
        <title>A draft genome for the cacao thread blight pathogen Marasmius crinis-equi.</title>
        <authorList>
            <person name="Cohen S.P."/>
            <person name="Baruah I.K."/>
            <person name="Amoako-Attah I."/>
            <person name="Bukari Y."/>
            <person name="Meinhardt L.W."/>
            <person name="Bailey B.A."/>
        </authorList>
    </citation>
    <scope>NUCLEOTIDE SEQUENCE [LARGE SCALE GENOMIC DNA]</scope>
    <source>
        <strain evidence="1 2">GH-76</strain>
    </source>
</reference>
<proteinExistence type="predicted"/>
<dbReference type="EMBL" id="JBAHYK010003183">
    <property type="protein sequence ID" value="KAL0563810.1"/>
    <property type="molecule type" value="Genomic_DNA"/>
</dbReference>